<dbReference type="AlphaFoldDB" id="A0A5M8QHV2"/>
<name>A0A5M8QHV2_9BACT</name>
<evidence type="ECO:0000313" key="2">
    <source>
        <dbReference type="EMBL" id="KAA6434520.1"/>
    </source>
</evidence>
<proteinExistence type="predicted"/>
<feature type="domain" description="Beta-lactamase-related" evidence="1">
    <location>
        <begin position="61"/>
        <end position="359"/>
    </location>
</feature>
<reference evidence="2 3" key="2">
    <citation type="submission" date="2019-09" db="EMBL/GenBank/DDBJ databases">
        <title>A bacterium isolated from glacier soil.</title>
        <authorList>
            <person name="Liu Q."/>
        </authorList>
    </citation>
    <scope>NUCLEOTIDE SEQUENCE [LARGE SCALE GENOMIC DNA]</scope>
    <source>
        <strain evidence="2 3">MDT1-10-3</strain>
    </source>
</reference>
<evidence type="ECO:0000259" key="1">
    <source>
        <dbReference type="Pfam" id="PF00144"/>
    </source>
</evidence>
<dbReference type="SUPFAM" id="SSF56601">
    <property type="entry name" value="beta-lactamase/transpeptidase-like"/>
    <property type="match status" value="1"/>
</dbReference>
<dbReference type="PANTHER" id="PTHR46825:SF9">
    <property type="entry name" value="BETA-LACTAMASE-RELATED DOMAIN-CONTAINING PROTEIN"/>
    <property type="match status" value="1"/>
</dbReference>
<dbReference type="PANTHER" id="PTHR46825">
    <property type="entry name" value="D-ALANYL-D-ALANINE-CARBOXYPEPTIDASE/ENDOPEPTIDASE AMPH"/>
    <property type="match status" value="1"/>
</dbReference>
<dbReference type="Pfam" id="PF00144">
    <property type="entry name" value="Beta-lactamase"/>
    <property type="match status" value="1"/>
</dbReference>
<dbReference type="InterPro" id="IPR001466">
    <property type="entry name" value="Beta-lactam-related"/>
</dbReference>
<reference evidence="2 3" key="1">
    <citation type="submission" date="2019-07" db="EMBL/GenBank/DDBJ databases">
        <authorList>
            <person name="Qu J.-H."/>
        </authorList>
    </citation>
    <scope>NUCLEOTIDE SEQUENCE [LARGE SCALE GENOMIC DNA]</scope>
    <source>
        <strain evidence="2 3">MDT1-10-3</strain>
    </source>
</reference>
<dbReference type="InterPro" id="IPR012338">
    <property type="entry name" value="Beta-lactam/transpept-like"/>
</dbReference>
<accession>A0A5M8QHV2</accession>
<sequence>MNLTNPFPISWKPISCQKIQDLPARLRLFHLAFLAMAFSLAPFSGTAQDKTAEIDKIFNWATKDTPGCACAVSQNGKVVVNRAYGSADLEREVPLSPNSIFDIGSVRKQFIAAATLLLVEEKRLSLAEDIHKYLPELPDYGHKITLDHLLTHTSGIRDWTGMLSLANGNPDALTLILRQRGLNFVPGEEFSYSNSGYVLLVEIVARTSGMPFAEFARQRLFEPLGMKSTAYVTDMTATVKNRALAYEKQKDGWKLDMYLGNDRGGGAILSTAGDLVLWNDALTANRLGAFVTQKLQEPAQLNNGRKLGYARGLFLENFRGVKEIWHSGGAAGYHAWLGRFPEQGISVAVLCNSDAMPATAVAERLTDQFVTYADSPQAMAKTPPALSGEALEEAKSRTGLFFNERTGEPLRLAVDRDRFRVAGGPGLVPVAKDRYQRHGAFVQFMSQDEFELHFLSPDQFALKSMEGKTTLYRRAQPYAPTTADFQAFTGRYTSKEVGAFFDLFSGKEGLMGRANDAPGAGFQFKPVTRDTFQFAGITLRFVRDKAGKVVALDYSNPVVRNIRFTRQHDLTSRR</sequence>
<protein>
    <submittedName>
        <fullName evidence="2">Beta-lactamase family protein</fullName>
    </submittedName>
</protein>
<dbReference type="EMBL" id="VKKZ01000020">
    <property type="protein sequence ID" value="KAA6434520.1"/>
    <property type="molecule type" value="Genomic_DNA"/>
</dbReference>
<dbReference type="OrthoDB" id="9793489at2"/>
<organism evidence="2 3">
    <name type="scientific">Rufibacter glacialis</name>
    <dbReference type="NCBI Taxonomy" id="1259555"/>
    <lineage>
        <taxon>Bacteria</taxon>
        <taxon>Pseudomonadati</taxon>
        <taxon>Bacteroidota</taxon>
        <taxon>Cytophagia</taxon>
        <taxon>Cytophagales</taxon>
        <taxon>Hymenobacteraceae</taxon>
        <taxon>Rufibacter</taxon>
    </lineage>
</organism>
<comment type="caution">
    <text evidence="2">The sequence shown here is derived from an EMBL/GenBank/DDBJ whole genome shotgun (WGS) entry which is preliminary data.</text>
</comment>
<dbReference type="Gene3D" id="3.40.710.10">
    <property type="entry name" value="DD-peptidase/beta-lactamase superfamily"/>
    <property type="match status" value="1"/>
</dbReference>
<dbReference type="InterPro" id="IPR050491">
    <property type="entry name" value="AmpC-like"/>
</dbReference>
<gene>
    <name evidence="2" type="ORF">FOE74_10050</name>
</gene>
<dbReference type="Proteomes" id="UP000323866">
    <property type="component" value="Unassembled WGS sequence"/>
</dbReference>
<evidence type="ECO:0000313" key="3">
    <source>
        <dbReference type="Proteomes" id="UP000323866"/>
    </source>
</evidence>